<evidence type="ECO:0000313" key="3">
    <source>
        <dbReference type="EMBL" id="PRX99523.1"/>
    </source>
</evidence>
<dbReference type="AlphaFoldDB" id="A0A2T0Q726"/>
<evidence type="ECO:0000313" key="4">
    <source>
        <dbReference type="Proteomes" id="UP000237846"/>
    </source>
</evidence>
<evidence type="ECO:0000259" key="2">
    <source>
        <dbReference type="Pfam" id="PF03703"/>
    </source>
</evidence>
<comment type="caution">
    <text evidence="3">The sequence shown here is derived from an EMBL/GenBank/DDBJ whole genome shotgun (WGS) entry which is preliminary data.</text>
</comment>
<keyword evidence="1" id="KW-0472">Membrane</keyword>
<dbReference type="EMBL" id="PVZC01000003">
    <property type="protein sequence ID" value="PRX99523.1"/>
    <property type="molecule type" value="Genomic_DNA"/>
</dbReference>
<evidence type="ECO:0000256" key="1">
    <source>
        <dbReference type="SAM" id="Phobius"/>
    </source>
</evidence>
<sequence>MRLVTPGDEAPASVNRYLLPHEQQVITIRRHPAVLLRPAGFVLGGLVLAGVLSNTIASDPTALAVVWWAWLLLLVYFVWKVAEWSVDYFVVTSARLIGTAGLITRQVNMMPLGKVTDMRFERTILGRMIGYGSFIMESAGQDQALSRIDYVPYPEQLYLEIVGMIFPGRE</sequence>
<dbReference type="PANTHER" id="PTHR37938">
    <property type="entry name" value="BLL0215 PROTEIN"/>
    <property type="match status" value="1"/>
</dbReference>
<protein>
    <submittedName>
        <fullName evidence="3">PH (Pleckstrin Homology) domain-containing protein</fullName>
    </submittedName>
</protein>
<dbReference type="PANTHER" id="PTHR37938:SF1">
    <property type="entry name" value="BLL0215 PROTEIN"/>
    <property type="match status" value="1"/>
</dbReference>
<dbReference type="OrthoDB" id="3354538at2"/>
<dbReference type="Proteomes" id="UP000237846">
    <property type="component" value="Unassembled WGS sequence"/>
</dbReference>
<proteinExistence type="predicted"/>
<gene>
    <name evidence="3" type="ORF">CLV72_103124</name>
</gene>
<keyword evidence="1" id="KW-1133">Transmembrane helix</keyword>
<feature type="domain" description="YdbS-like PH" evidence="2">
    <location>
        <begin position="89"/>
        <end position="158"/>
    </location>
</feature>
<accession>A0A2T0Q726</accession>
<keyword evidence="1" id="KW-0812">Transmembrane</keyword>
<reference evidence="3 4" key="1">
    <citation type="submission" date="2018-03" db="EMBL/GenBank/DDBJ databases">
        <title>Genomic Encyclopedia of Archaeal and Bacterial Type Strains, Phase II (KMG-II): from individual species to whole genera.</title>
        <authorList>
            <person name="Goeker M."/>
        </authorList>
    </citation>
    <scope>NUCLEOTIDE SEQUENCE [LARGE SCALE GENOMIC DNA]</scope>
    <source>
        <strain evidence="3 4">DSM 45601</strain>
    </source>
</reference>
<dbReference type="Pfam" id="PF03703">
    <property type="entry name" value="bPH_2"/>
    <property type="match status" value="1"/>
</dbReference>
<keyword evidence="4" id="KW-1185">Reference proteome</keyword>
<feature type="transmembrane region" description="Helical" evidence="1">
    <location>
        <begin position="34"/>
        <end position="56"/>
    </location>
</feature>
<name>A0A2T0Q726_9ACTN</name>
<organism evidence="3 4">
    <name type="scientific">Allonocardiopsis opalescens</name>
    <dbReference type="NCBI Taxonomy" id="1144618"/>
    <lineage>
        <taxon>Bacteria</taxon>
        <taxon>Bacillati</taxon>
        <taxon>Actinomycetota</taxon>
        <taxon>Actinomycetes</taxon>
        <taxon>Streptosporangiales</taxon>
        <taxon>Allonocardiopsis</taxon>
    </lineage>
</organism>
<dbReference type="RefSeq" id="WP_106244098.1">
    <property type="nucleotide sequence ID" value="NZ_PVZC01000003.1"/>
</dbReference>
<feature type="transmembrane region" description="Helical" evidence="1">
    <location>
        <begin position="62"/>
        <end position="79"/>
    </location>
</feature>
<dbReference type="InterPro" id="IPR005182">
    <property type="entry name" value="YdbS-like_PH"/>
</dbReference>